<dbReference type="EMBL" id="LK052886">
    <property type="protein sequence ID" value="CDR37733.1"/>
    <property type="molecule type" value="Genomic_DNA"/>
</dbReference>
<dbReference type="GO" id="GO:0005938">
    <property type="term" value="C:cell cortex"/>
    <property type="evidence" value="ECO:0007669"/>
    <property type="project" value="TreeGrafter"/>
</dbReference>
<proteinExistence type="predicted"/>
<dbReference type="PANTHER" id="PTHR36414">
    <property type="entry name" value="PROTEIN SUR7"/>
    <property type="match status" value="1"/>
</dbReference>
<sequence>MKVPLFAFILQIVLLAGATLLLVFVLLSGGVSHFPFNKFYWIEADTSAISGAPDISRWTFWGLNEKTDNKNKAVDLNPAYAFSPVDNFQTTSGVPQDFIDNRDVYFYLSRFAFAFFWIAMAFTGVSLILSIFTLCSYSIVKINGWLLSIALLFDAGAVAMETAISVMGKSAFSNDGHYAHIGPALLGVAWASVACLIILFFLSWGEYIGASYKKHKNRVAAAKAAESQSAPANDRYPTQQPAQTEFEDPYAQPQQQQQGTLANDSGIKFFRIGRRNKEDQESV</sequence>
<dbReference type="GO" id="GO:0045121">
    <property type="term" value="C:membrane raft"/>
    <property type="evidence" value="ECO:0007669"/>
    <property type="project" value="TreeGrafter"/>
</dbReference>
<dbReference type="PANTHER" id="PTHR36414:SF1">
    <property type="entry name" value="PROTEIN SUR7"/>
    <property type="match status" value="1"/>
</dbReference>
<keyword evidence="5" id="KW-1185">Reference proteome</keyword>
<feature type="transmembrane region" description="Helical" evidence="2">
    <location>
        <begin position="144"/>
        <end position="164"/>
    </location>
</feature>
<keyword evidence="2" id="KW-1133">Transmembrane helix</keyword>
<organism evidence="3">
    <name type="scientific">Cyberlindnera fabianii</name>
    <name type="common">Yeast</name>
    <name type="synonym">Hansenula fabianii</name>
    <dbReference type="NCBI Taxonomy" id="36022"/>
    <lineage>
        <taxon>Eukaryota</taxon>
        <taxon>Fungi</taxon>
        <taxon>Dikarya</taxon>
        <taxon>Ascomycota</taxon>
        <taxon>Saccharomycotina</taxon>
        <taxon>Saccharomycetes</taxon>
        <taxon>Phaffomycetales</taxon>
        <taxon>Phaffomycetaceae</taxon>
        <taxon>Cyberlindnera</taxon>
    </lineage>
</organism>
<dbReference type="OrthoDB" id="5419460at2759"/>
<gene>
    <name evidence="4" type="ORF">BON22_1669</name>
    <name evidence="3" type="ORF">CYFA0S_01e16028g</name>
</gene>
<feature type="region of interest" description="Disordered" evidence="1">
    <location>
        <begin position="224"/>
        <end position="266"/>
    </location>
</feature>
<dbReference type="AlphaFoldDB" id="A0A061AQS6"/>
<dbReference type="InterPro" id="IPR009571">
    <property type="entry name" value="SUR7/Rim9-like_fungi"/>
</dbReference>
<feature type="transmembrane region" description="Helical" evidence="2">
    <location>
        <begin position="111"/>
        <end position="132"/>
    </location>
</feature>
<dbReference type="GO" id="GO:0032185">
    <property type="term" value="P:septin cytoskeleton organization"/>
    <property type="evidence" value="ECO:0007669"/>
    <property type="project" value="TreeGrafter"/>
</dbReference>
<accession>A0A061AQS6</accession>
<evidence type="ECO:0000256" key="2">
    <source>
        <dbReference type="SAM" id="Phobius"/>
    </source>
</evidence>
<dbReference type="GO" id="GO:0030866">
    <property type="term" value="P:cortical actin cytoskeleton organization"/>
    <property type="evidence" value="ECO:0007669"/>
    <property type="project" value="TreeGrafter"/>
</dbReference>
<dbReference type="GO" id="GO:0005886">
    <property type="term" value="C:plasma membrane"/>
    <property type="evidence" value="ECO:0007669"/>
    <property type="project" value="InterPro"/>
</dbReference>
<dbReference type="OMA" id="PLNKFYW"/>
<dbReference type="Pfam" id="PF06687">
    <property type="entry name" value="SUR7"/>
    <property type="match status" value="1"/>
</dbReference>
<dbReference type="EMBL" id="MPUK01000002">
    <property type="protein sequence ID" value="ONH68596.1"/>
    <property type="molecule type" value="Genomic_DNA"/>
</dbReference>
<keyword evidence="2" id="KW-0812">Transmembrane</keyword>
<dbReference type="VEuPathDB" id="FungiDB:BON22_1669"/>
<evidence type="ECO:0000256" key="1">
    <source>
        <dbReference type="SAM" id="MobiDB-lite"/>
    </source>
</evidence>
<reference evidence="4" key="3">
    <citation type="submission" date="2017-01" db="EMBL/GenBank/DDBJ databases">
        <authorList>
            <person name="Mah S.A."/>
            <person name="Swanson W.J."/>
            <person name="Moy G.W."/>
            <person name="Vacquier V.D."/>
        </authorList>
    </citation>
    <scope>NUCLEOTIDE SEQUENCE [LARGE SCALE GENOMIC DNA]</scope>
    <source>
        <strain evidence="4">65</strain>
    </source>
</reference>
<evidence type="ECO:0000313" key="3">
    <source>
        <dbReference type="EMBL" id="CDR37733.1"/>
    </source>
</evidence>
<feature type="transmembrane region" description="Helical" evidence="2">
    <location>
        <begin position="184"/>
        <end position="208"/>
    </location>
</feature>
<dbReference type="GO" id="GO:0006897">
    <property type="term" value="P:endocytosis"/>
    <property type="evidence" value="ECO:0007669"/>
    <property type="project" value="TreeGrafter"/>
</dbReference>
<dbReference type="Proteomes" id="UP000189513">
    <property type="component" value="Unassembled WGS sequence"/>
</dbReference>
<name>A0A061AQS6_CYBFA</name>
<protein>
    <submittedName>
        <fullName evidence="3">CYFA0S01e16028g1_1</fullName>
    </submittedName>
    <submittedName>
        <fullName evidence="4">Protein SUR7</fullName>
    </submittedName>
</protein>
<keyword evidence="2" id="KW-0472">Membrane</keyword>
<dbReference type="GO" id="GO:0031505">
    <property type="term" value="P:fungal-type cell wall organization"/>
    <property type="evidence" value="ECO:0007669"/>
    <property type="project" value="TreeGrafter"/>
</dbReference>
<evidence type="ECO:0000313" key="5">
    <source>
        <dbReference type="Proteomes" id="UP000189513"/>
    </source>
</evidence>
<reference evidence="3" key="1">
    <citation type="journal article" date="2014" name="Genome Announc.">
        <title>Genome sequence of the yeast Cyberlindnera fabianii (Hansenula fabianii).</title>
        <authorList>
            <person name="Freel K.C."/>
            <person name="Sarilar V."/>
            <person name="Neuveglise C."/>
            <person name="Devillers H."/>
            <person name="Friedrich A."/>
            <person name="Schacherer J."/>
        </authorList>
    </citation>
    <scope>NUCLEOTIDE SEQUENCE</scope>
    <source>
        <strain evidence="3">YJS4271</strain>
    </source>
</reference>
<reference evidence="5" key="2">
    <citation type="journal article" date="2017" name="Genome Announc.">
        <title>Genome sequences of Cyberlindnera fabianii 65, Pichia kudriavzevii 129, and Saccharomyces cerevisiae 131 isolated from fermented masau fruits in Zimbabwe.</title>
        <authorList>
            <person name="van Rijswijck I.M.H."/>
            <person name="Derks M.F.L."/>
            <person name="Abee T."/>
            <person name="de Ridder D."/>
            <person name="Smid E.J."/>
        </authorList>
    </citation>
    <scope>NUCLEOTIDE SEQUENCE [LARGE SCALE GENOMIC DNA]</scope>
    <source>
        <strain evidence="5">65</strain>
    </source>
</reference>
<evidence type="ECO:0000313" key="4">
    <source>
        <dbReference type="EMBL" id="ONH68596.1"/>
    </source>
</evidence>